<feature type="domain" description="Transposase InsH N-terminal" evidence="2">
    <location>
        <begin position="18"/>
        <end position="90"/>
    </location>
</feature>
<dbReference type="GO" id="GO:0004803">
    <property type="term" value="F:transposase activity"/>
    <property type="evidence" value="ECO:0007669"/>
    <property type="project" value="InterPro"/>
</dbReference>
<evidence type="ECO:0000259" key="1">
    <source>
        <dbReference type="Pfam" id="PF01609"/>
    </source>
</evidence>
<sequence length="312" mass="36371">MIISSNIKSENDHYKIFEAVKIAFAKLNSNIKSTKGRPRKYSDEQIVACILYGVKSSIFSLRELEYRIKQDYVFQSIIQLNQVPDYSTFSLRTKILEKHIYYGIYAMLVELINPETRLCAIDGTALRSSKYDSEAKSCKGTRLGYYKGYKLHCIAAVSDIIIPLVFYLTTANVYDNQVSDLLYEAKIYNPFLILADAAYDSLEWFEIASSLEFNLLTDINMRKAKSIESFTDKRYENALFIQSPIGSKLYKNRLKIEQLFSVLKGLYNLENPRLYGQARYERHIKWVLLAYLIDEFNKKQQGIKTRKYPWNL</sequence>
<protein>
    <submittedName>
        <fullName evidence="3">Transposase</fullName>
    </submittedName>
</protein>
<evidence type="ECO:0000259" key="2">
    <source>
        <dbReference type="Pfam" id="PF05598"/>
    </source>
</evidence>
<dbReference type="EMBL" id="CP010086">
    <property type="protein sequence ID" value="AJG99403.1"/>
    <property type="molecule type" value="Genomic_DNA"/>
</dbReference>
<evidence type="ECO:0000313" key="3">
    <source>
        <dbReference type="EMBL" id="AJG99403.1"/>
    </source>
</evidence>
<reference evidence="4" key="1">
    <citation type="submission" date="2014-12" db="EMBL/GenBank/DDBJ databases">
        <title>Genome sequence of Clostridium beijerinckii strain 59B.</title>
        <authorList>
            <person name="Little G.T."/>
            <person name="Minton N.P."/>
        </authorList>
    </citation>
    <scope>NUCLEOTIDE SEQUENCE [LARGE SCALE GENOMIC DNA]</scope>
    <source>
        <strain evidence="4">59B</strain>
    </source>
</reference>
<feature type="domain" description="Transposase IS4-like" evidence="1">
    <location>
        <begin position="115"/>
        <end position="293"/>
    </location>
</feature>
<dbReference type="InterPro" id="IPR002559">
    <property type="entry name" value="Transposase_11"/>
</dbReference>
<evidence type="ECO:0000313" key="4">
    <source>
        <dbReference type="Proteomes" id="UP000031866"/>
    </source>
</evidence>
<dbReference type="Pfam" id="PF05598">
    <property type="entry name" value="DUF772"/>
    <property type="match status" value="1"/>
</dbReference>
<dbReference type="Proteomes" id="UP000031866">
    <property type="component" value="Chromosome"/>
</dbReference>
<organism evidence="3 4">
    <name type="scientific">Clostridium beijerinckii</name>
    <name type="common">Clostridium MP</name>
    <dbReference type="NCBI Taxonomy" id="1520"/>
    <lineage>
        <taxon>Bacteria</taxon>
        <taxon>Bacillati</taxon>
        <taxon>Bacillota</taxon>
        <taxon>Clostridia</taxon>
        <taxon>Eubacteriales</taxon>
        <taxon>Clostridiaceae</taxon>
        <taxon>Clostridium</taxon>
    </lineage>
</organism>
<name>A0A0B5QR79_CLOBE</name>
<dbReference type="GO" id="GO:0006313">
    <property type="term" value="P:DNA transposition"/>
    <property type="evidence" value="ECO:0007669"/>
    <property type="project" value="InterPro"/>
</dbReference>
<proteinExistence type="predicted"/>
<accession>A0A0B5QR79</accession>
<dbReference type="AlphaFoldDB" id="A0A0B5QR79"/>
<gene>
    <name evidence="3" type="ORF">LF65_02830</name>
</gene>
<dbReference type="Pfam" id="PF01609">
    <property type="entry name" value="DDE_Tnp_1"/>
    <property type="match status" value="1"/>
</dbReference>
<dbReference type="RefSeq" id="WP_041896833.1">
    <property type="nucleotide sequence ID" value="NZ_CP010086.2"/>
</dbReference>
<dbReference type="OrthoDB" id="2907555at2"/>
<dbReference type="KEGG" id="cbei:LF65_02830"/>
<dbReference type="InterPro" id="IPR008490">
    <property type="entry name" value="Transposase_InsH_N"/>
</dbReference>
<dbReference type="GO" id="GO:0003677">
    <property type="term" value="F:DNA binding"/>
    <property type="evidence" value="ECO:0007669"/>
    <property type="project" value="InterPro"/>
</dbReference>